<evidence type="ECO:0000256" key="3">
    <source>
        <dbReference type="ARBA" id="ARBA00022475"/>
    </source>
</evidence>
<keyword evidence="7 17" id="KW-0808">Transferase</keyword>
<evidence type="ECO:0000256" key="12">
    <source>
        <dbReference type="ARBA" id="ARBA00023136"/>
    </source>
</evidence>
<keyword evidence="4" id="KW-0997">Cell inner membrane</keyword>
<comment type="similarity">
    <text evidence="2">Belongs to the peptidase A24 family.</text>
</comment>
<dbReference type="EMBL" id="UOFL01000036">
    <property type="protein sequence ID" value="VAW72312.1"/>
    <property type="molecule type" value="Genomic_DNA"/>
</dbReference>
<gene>
    <name evidence="17" type="ORF">MNBD_GAMMA12-1711</name>
</gene>
<dbReference type="EC" id="3.4.23.43" evidence="17"/>
<dbReference type="GO" id="GO:0032259">
    <property type="term" value="P:methylation"/>
    <property type="evidence" value="ECO:0007669"/>
    <property type="project" value="UniProtKB-KW"/>
</dbReference>
<feature type="transmembrane region" description="Helical" evidence="14">
    <location>
        <begin position="274"/>
        <end position="293"/>
    </location>
</feature>
<keyword evidence="11 14" id="KW-1133">Transmembrane helix</keyword>
<dbReference type="Pfam" id="PF01478">
    <property type="entry name" value="Peptidase_A24"/>
    <property type="match status" value="1"/>
</dbReference>
<dbReference type="AlphaFoldDB" id="A0A3B0YAH8"/>
<evidence type="ECO:0000256" key="9">
    <source>
        <dbReference type="ARBA" id="ARBA00022692"/>
    </source>
</evidence>
<keyword evidence="3" id="KW-1003">Cell membrane</keyword>
<dbReference type="PANTHER" id="PTHR30487">
    <property type="entry name" value="TYPE 4 PREPILIN-LIKE PROTEINS LEADER PEPTIDE-PROCESSING ENZYME"/>
    <property type="match status" value="1"/>
</dbReference>
<feature type="domain" description="Prepilin type IV endopeptidase peptidase" evidence="15">
    <location>
        <begin position="149"/>
        <end position="258"/>
    </location>
</feature>
<evidence type="ECO:0000256" key="4">
    <source>
        <dbReference type="ARBA" id="ARBA00022519"/>
    </source>
</evidence>
<evidence type="ECO:0000256" key="11">
    <source>
        <dbReference type="ARBA" id="ARBA00022989"/>
    </source>
</evidence>
<accession>A0A3B0YAH8</accession>
<keyword evidence="8" id="KW-0949">S-adenosyl-L-methionine</keyword>
<dbReference type="GO" id="GO:0006465">
    <property type="term" value="P:signal peptide processing"/>
    <property type="evidence" value="ECO:0007669"/>
    <property type="project" value="TreeGrafter"/>
</dbReference>
<dbReference type="PANTHER" id="PTHR30487:SF0">
    <property type="entry name" value="PREPILIN LEADER PEPTIDASE_N-METHYLTRANSFERASE-RELATED"/>
    <property type="match status" value="1"/>
</dbReference>
<dbReference type="InterPro" id="IPR000045">
    <property type="entry name" value="Prepilin_IV_endopep_pep"/>
</dbReference>
<organism evidence="17">
    <name type="scientific">hydrothermal vent metagenome</name>
    <dbReference type="NCBI Taxonomy" id="652676"/>
    <lineage>
        <taxon>unclassified sequences</taxon>
        <taxon>metagenomes</taxon>
        <taxon>ecological metagenomes</taxon>
    </lineage>
</organism>
<evidence type="ECO:0000256" key="8">
    <source>
        <dbReference type="ARBA" id="ARBA00022691"/>
    </source>
</evidence>
<comment type="subcellular location">
    <subcellularLocation>
        <location evidence="1">Cell inner membrane</location>
        <topology evidence="1">Multi-pass membrane protein</topology>
    </subcellularLocation>
</comment>
<evidence type="ECO:0000256" key="13">
    <source>
        <dbReference type="ARBA" id="ARBA00023268"/>
    </source>
</evidence>
<evidence type="ECO:0000256" key="2">
    <source>
        <dbReference type="ARBA" id="ARBA00005801"/>
    </source>
</evidence>
<keyword evidence="5 17" id="KW-0489">Methyltransferase</keyword>
<evidence type="ECO:0000259" key="15">
    <source>
        <dbReference type="Pfam" id="PF01478"/>
    </source>
</evidence>
<name>A0A3B0YAH8_9ZZZZ</name>
<dbReference type="GO" id="GO:0004190">
    <property type="term" value="F:aspartic-type endopeptidase activity"/>
    <property type="evidence" value="ECO:0007669"/>
    <property type="project" value="UniProtKB-EC"/>
</dbReference>
<feature type="transmembrane region" description="Helical" evidence="14">
    <location>
        <begin position="172"/>
        <end position="189"/>
    </location>
</feature>
<feature type="transmembrane region" description="Helical" evidence="14">
    <location>
        <begin position="229"/>
        <end position="262"/>
    </location>
</feature>
<sequence>MLLLSSITLFFIQHPDSLIVTGFIFGLLVGSFLNVVIYRLPVMLKQEWREQCESFFESEPDISAKITSQNDPQQKFNLAVPRSSCPHCGHFITALENIPVLSYLFLRGRCSSCKVNISPRYPIVEFFTAVLSAVVVAYFGFTWISLAMLFLTWCLIALSLIDYDTQYLPDNITLPLLWCGLLFSLYNPAVTPVNAIIGAAAGYLSLWSVFQCFKFFTGKEGMGFGDFKLLAVLGAWLGWKYLLLIIILSSLVGAVLGILLIIMKGRDKNIPIPFGPYLAAAGWICMIWGDTIIDRYLKISGIS</sequence>
<evidence type="ECO:0000256" key="5">
    <source>
        <dbReference type="ARBA" id="ARBA00022603"/>
    </source>
</evidence>
<evidence type="ECO:0000256" key="10">
    <source>
        <dbReference type="ARBA" id="ARBA00022801"/>
    </source>
</evidence>
<keyword evidence="13" id="KW-0511">Multifunctional enzyme</keyword>
<evidence type="ECO:0000256" key="7">
    <source>
        <dbReference type="ARBA" id="ARBA00022679"/>
    </source>
</evidence>
<dbReference type="Gene3D" id="1.20.120.1220">
    <property type="match status" value="1"/>
</dbReference>
<evidence type="ECO:0000256" key="6">
    <source>
        <dbReference type="ARBA" id="ARBA00022670"/>
    </source>
</evidence>
<evidence type="ECO:0000259" key="16">
    <source>
        <dbReference type="Pfam" id="PF06750"/>
    </source>
</evidence>
<keyword evidence="6" id="KW-0645">Protease</keyword>
<evidence type="ECO:0000256" key="14">
    <source>
        <dbReference type="SAM" id="Phobius"/>
    </source>
</evidence>
<dbReference type="PRINTS" id="PR00864">
    <property type="entry name" value="PREPILNPTASE"/>
</dbReference>
<dbReference type="InterPro" id="IPR014032">
    <property type="entry name" value="Peptidase_A24A_bac"/>
</dbReference>
<dbReference type="InterPro" id="IPR050882">
    <property type="entry name" value="Prepilin_peptidase/N-MTase"/>
</dbReference>
<dbReference type="Pfam" id="PF06750">
    <property type="entry name" value="A24_N_bact"/>
    <property type="match status" value="1"/>
</dbReference>
<dbReference type="GO" id="GO:0008168">
    <property type="term" value="F:methyltransferase activity"/>
    <property type="evidence" value="ECO:0007669"/>
    <property type="project" value="UniProtKB-KW"/>
</dbReference>
<evidence type="ECO:0000256" key="1">
    <source>
        <dbReference type="ARBA" id="ARBA00004429"/>
    </source>
</evidence>
<keyword evidence="10 17" id="KW-0378">Hydrolase</keyword>
<feature type="transmembrane region" description="Helical" evidence="14">
    <location>
        <begin position="195"/>
        <end position="217"/>
    </location>
</feature>
<dbReference type="InterPro" id="IPR010627">
    <property type="entry name" value="Prepilin_pept_A24_N"/>
</dbReference>
<evidence type="ECO:0000313" key="17">
    <source>
        <dbReference type="EMBL" id="VAW72312.1"/>
    </source>
</evidence>
<keyword evidence="9 14" id="KW-0812">Transmembrane</keyword>
<keyword evidence="12 14" id="KW-0472">Membrane</keyword>
<reference evidence="17" key="1">
    <citation type="submission" date="2018-06" db="EMBL/GenBank/DDBJ databases">
        <authorList>
            <person name="Zhirakovskaya E."/>
        </authorList>
    </citation>
    <scope>NUCLEOTIDE SEQUENCE</scope>
</reference>
<feature type="transmembrane region" description="Helical" evidence="14">
    <location>
        <begin position="20"/>
        <end position="40"/>
    </location>
</feature>
<dbReference type="FunFam" id="1.20.120.1220:FF:000001">
    <property type="entry name" value="Type 4 prepilin-like proteins leader peptide-processing enzyme"/>
    <property type="match status" value="1"/>
</dbReference>
<dbReference type="GO" id="GO:0005886">
    <property type="term" value="C:plasma membrane"/>
    <property type="evidence" value="ECO:0007669"/>
    <property type="project" value="UniProtKB-SubCell"/>
</dbReference>
<proteinExistence type="inferred from homology"/>
<feature type="domain" description="Prepilin peptidase A24 N-terminal" evidence="16">
    <location>
        <begin position="24"/>
        <end position="138"/>
    </location>
</feature>
<protein>
    <submittedName>
        <fullName evidence="17">Leader peptidase (Prepilin peptidase) / N-methyltransferase</fullName>
        <ecNumber evidence="17">3.4.23.43</ecNumber>
    </submittedName>
</protein>